<evidence type="ECO:0000313" key="2">
    <source>
        <dbReference type="Proteomes" id="UP001341281"/>
    </source>
</evidence>
<proteinExistence type="predicted"/>
<accession>A0AAQ3T5D7</accession>
<dbReference type="EMBL" id="CP144747">
    <property type="protein sequence ID" value="WVZ66871.1"/>
    <property type="molecule type" value="Genomic_DNA"/>
</dbReference>
<reference evidence="1 2" key="1">
    <citation type="submission" date="2024-02" db="EMBL/GenBank/DDBJ databases">
        <title>High-quality chromosome-scale genome assembly of Pensacola bahiagrass (Paspalum notatum Flugge var. saurae).</title>
        <authorList>
            <person name="Vega J.M."/>
            <person name="Podio M."/>
            <person name="Orjuela J."/>
            <person name="Siena L.A."/>
            <person name="Pessino S.C."/>
            <person name="Combes M.C."/>
            <person name="Mariac C."/>
            <person name="Albertini E."/>
            <person name="Pupilli F."/>
            <person name="Ortiz J.P.A."/>
            <person name="Leblanc O."/>
        </authorList>
    </citation>
    <scope>NUCLEOTIDE SEQUENCE [LARGE SCALE GENOMIC DNA]</scope>
    <source>
        <strain evidence="1">R1</strain>
        <tissue evidence="1">Leaf</tissue>
    </source>
</reference>
<gene>
    <name evidence="1" type="ORF">U9M48_016034</name>
</gene>
<dbReference type="Proteomes" id="UP001341281">
    <property type="component" value="Chromosome 03"/>
</dbReference>
<organism evidence="1 2">
    <name type="scientific">Paspalum notatum var. saurae</name>
    <dbReference type="NCBI Taxonomy" id="547442"/>
    <lineage>
        <taxon>Eukaryota</taxon>
        <taxon>Viridiplantae</taxon>
        <taxon>Streptophyta</taxon>
        <taxon>Embryophyta</taxon>
        <taxon>Tracheophyta</taxon>
        <taxon>Spermatophyta</taxon>
        <taxon>Magnoliopsida</taxon>
        <taxon>Liliopsida</taxon>
        <taxon>Poales</taxon>
        <taxon>Poaceae</taxon>
        <taxon>PACMAD clade</taxon>
        <taxon>Panicoideae</taxon>
        <taxon>Andropogonodae</taxon>
        <taxon>Paspaleae</taxon>
        <taxon>Paspalinae</taxon>
        <taxon>Paspalum</taxon>
    </lineage>
</organism>
<keyword evidence="2" id="KW-1185">Reference proteome</keyword>
<dbReference type="AlphaFoldDB" id="A0AAQ3T5D7"/>
<name>A0AAQ3T5D7_PASNO</name>
<sequence length="249" mass="28375">MHAFITPDGTSDTDDDILLRKVSGQALAMLAMDGSGNNCVAMLRETGYALVQELACMIHDDWYRCIAASLLRSLCLHARHELKATDLNFFRKENLFRLYITEVLERILLAESAELEILIGLSSQVSKTFPEELARELEHREIMEAFTKRLADVLDANMEPRGDCPGIRRMVLEQVINLMEHNSRYVNCFNNHAWSETIFSSLRGQEAAWCPSLRHLQHLVALVQFIALWLVAKQLQQLTVDGGRDYIRG</sequence>
<protein>
    <submittedName>
        <fullName evidence="1">Uncharacterized protein</fullName>
    </submittedName>
</protein>
<evidence type="ECO:0000313" key="1">
    <source>
        <dbReference type="EMBL" id="WVZ66871.1"/>
    </source>
</evidence>
<dbReference type="PANTHER" id="PTHR33115">
    <property type="entry name" value="ARM REPEAT SUPERFAMILY PROTEIN"/>
    <property type="match status" value="1"/>
</dbReference>
<dbReference type="PANTHER" id="PTHR33115:SF11">
    <property type="entry name" value="OS07G0654700 PROTEIN"/>
    <property type="match status" value="1"/>
</dbReference>